<gene>
    <name evidence="3" type="ORF">H4R20_002672</name>
</gene>
<dbReference type="CDD" id="cd05992">
    <property type="entry name" value="PB1"/>
    <property type="match status" value="1"/>
</dbReference>
<feature type="domain" description="PB1" evidence="2">
    <location>
        <begin position="29"/>
        <end position="107"/>
    </location>
</feature>
<comment type="caution">
    <text evidence="3">The sequence shown here is derived from an EMBL/GenBank/DDBJ whole genome shotgun (WGS) entry which is preliminary data.</text>
</comment>
<name>A0A9W8LTD3_9FUNG</name>
<dbReference type="EMBL" id="JANBUO010000455">
    <property type="protein sequence ID" value="KAJ2803998.1"/>
    <property type="molecule type" value="Genomic_DNA"/>
</dbReference>
<dbReference type="SUPFAM" id="SSF54277">
    <property type="entry name" value="CAD &amp; PB1 domains"/>
    <property type="match status" value="1"/>
</dbReference>
<dbReference type="AlphaFoldDB" id="A0A9W8LTD3"/>
<evidence type="ECO:0000259" key="2">
    <source>
        <dbReference type="Pfam" id="PF00564"/>
    </source>
</evidence>
<accession>A0A9W8LTD3</accession>
<sequence length="219" mass="23508">MSMATTSMTTDEVREEQRVRVLQSGGRVLKFTNNGGKLYFRYFFPHPETLTWNKLTSGLRVLFSIASTDLYIRYTDIDGSKITVNDNNGLQIMFDETKSSDVIRIEVISEGTPLAVPSGPVSSSSTAPQATMQMPMPPSGFPGMELSRPQSAMSNMTGAGHMNQQGQAMGPPGNPGPVPHTMQQPMSAGPVPGGSHGYGPVNNASLSTLPPPRPQQPLD</sequence>
<organism evidence="3 4">
    <name type="scientific">Coemansia guatemalensis</name>
    <dbReference type="NCBI Taxonomy" id="2761395"/>
    <lineage>
        <taxon>Eukaryota</taxon>
        <taxon>Fungi</taxon>
        <taxon>Fungi incertae sedis</taxon>
        <taxon>Zoopagomycota</taxon>
        <taxon>Kickxellomycotina</taxon>
        <taxon>Kickxellomycetes</taxon>
        <taxon>Kickxellales</taxon>
        <taxon>Kickxellaceae</taxon>
        <taxon>Coemansia</taxon>
    </lineage>
</organism>
<evidence type="ECO:0000313" key="3">
    <source>
        <dbReference type="EMBL" id="KAJ2803998.1"/>
    </source>
</evidence>
<evidence type="ECO:0000256" key="1">
    <source>
        <dbReference type="SAM" id="MobiDB-lite"/>
    </source>
</evidence>
<evidence type="ECO:0000313" key="4">
    <source>
        <dbReference type="Proteomes" id="UP001140094"/>
    </source>
</evidence>
<protein>
    <recommendedName>
        <fullName evidence="2">PB1 domain-containing protein</fullName>
    </recommendedName>
</protein>
<feature type="region of interest" description="Disordered" evidence="1">
    <location>
        <begin position="147"/>
        <end position="219"/>
    </location>
</feature>
<reference evidence="3" key="1">
    <citation type="submission" date="2022-07" db="EMBL/GenBank/DDBJ databases">
        <title>Phylogenomic reconstructions and comparative analyses of Kickxellomycotina fungi.</title>
        <authorList>
            <person name="Reynolds N.K."/>
            <person name="Stajich J.E."/>
            <person name="Barry K."/>
            <person name="Grigoriev I.V."/>
            <person name="Crous P."/>
            <person name="Smith M.E."/>
        </authorList>
    </citation>
    <scope>NUCLEOTIDE SEQUENCE</scope>
    <source>
        <strain evidence="3">NRRL 1565</strain>
    </source>
</reference>
<dbReference type="Gene3D" id="3.10.20.90">
    <property type="entry name" value="Phosphatidylinositol 3-kinase Catalytic Subunit, Chain A, domain 1"/>
    <property type="match status" value="1"/>
</dbReference>
<dbReference type="Proteomes" id="UP001140094">
    <property type="component" value="Unassembled WGS sequence"/>
</dbReference>
<proteinExistence type="predicted"/>
<dbReference type="Pfam" id="PF00564">
    <property type="entry name" value="PB1"/>
    <property type="match status" value="1"/>
</dbReference>
<keyword evidence="4" id="KW-1185">Reference proteome</keyword>
<dbReference type="InterPro" id="IPR000270">
    <property type="entry name" value="PB1_dom"/>
</dbReference>
<feature type="compositionally biased region" description="Pro residues" evidence="1">
    <location>
        <begin position="209"/>
        <end position="219"/>
    </location>
</feature>
<feature type="compositionally biased region" description="Polar residues" evidence="1">
    <location>
        <begin position="148"/>
        <end position="167"/>
    </location>
</feature>
<dbReference type="OrthoDB" id="5584239at2759"/>